<dbReference type="InterPro" id="IPR055170">
    <property type="entry name" value="GFO_IDH_MocA-like_dom"/>
</dbReference>
<evidence type="ECO:0000256" key="5">
    <source>
        <dbReference type="ARBA" id="ARBA00049233"/>
    </source>
</evidence>
<comment type="catalytic activity">
    <reaction evidence="5">
        <text>D-xylose + NADP(+) = D-xylono-1,5-lactone + NADPH + H(+)</text>
        <dbReference type="Rhea" id="RHEA:22000"/>
        <dbReference type="ChEBI" id="CHEBI:15378"/>
        <dbReference type="ChEBI" id="CHEBI:15867"/>
        <dbReference type="ChEBI" id="CHEBI:53455"/>
        <dbReference type="ChEBI" id="CHEBI:57783"/>
        <dbReference type="ChEBI" id="CHEBI:58349"/>
        <dbReference type="EC" id="1.1.1.179"/>
    </reaction>
</comment>
<protein>
    <recommendedName>
        <fullName evidence="3">D-xylose 1-dehydrogenase (NADP(+), D-xylono-1,5-lactone-forming)</fullName>
        <ecNumber evidence="3">1.1.1.179</ecNumber>
    </recommendedName>
    <alternativeName>
        <fullName evidence="4">D-xylose-NADP dehydrogenase</fullName>
    </alternativeName>
</protein>
<dbReference type="EMBL" id="JAQQWK010000014">
    <property type="protein sequence ID" value="KAK8016708.1"/>
    <property type="molecule type" value="Genomic_DNA"/>
</dbReference>
<keyword evidence="9" id="KW-1185">Reference proteome</keyword>
<evidence type="ECO:0000256" key="1">
    <source>
        <dbReference type="ARBA" id="ARBA00010928"/>
    </source>
</evidence>
<gene>
    <name evidence="8" type="ORF">PG993_014897</name>
</gene>
<proteinExistence type="inferred from homology"/>
<dbReference type="InterPro" id="IPR000683">
    <property type="entry name" value="Gfo/Idh/MocA-like_OxRdtase_N"/>
</dbReference>
<dbReference type="InterPro" id="IPR036291">
    <property type="entry name" value="NAD(P)-bd_dom_sf"/>
</dbReference>
<dbReference type="Gene3D" id="3.40.50.720">
    <property type="entry name" value="NAD(P)-binding Rossmann-like Domain"/>
    <property type="match status" value="1"/>
</dbReference>
<sequence length="410" mass="45430">MAGGMVSRLWQVFSPPTPPKSSGALKFGVLGAANIAPLALITPAKSHPEVIVQCVSARDRTKAEAFAKANGIPEVRDTYQEILDDPNIDCIFIPLPNGLHFEWAAKAIKAGKHVLVEKPSVSNSTEAEILFNMPELSQPNGPVLLEAFHSRFYPSWVLFQSLIDPADVVNVVSHSMIPWWGTKKTDIHFNYPLAGGSMMAMGTYNYAALRVLFGADPEECTSCTTKAYTDGIHDKCDWEFEAKFRFPNGGTGTASSTLQGGTVMKPSWVTVTCREVEVADASLPAGQTKYQTRELTLQGMIHGVFWHRIDVKEINVIRTKDGKEVKKWETTTSKKAYTFKEAGGEFANLPGEIYWMSYRHQLEQFVNKVKGRPVTQWISGEDSVAQMKMLDMAYEKSGLGPRPTSKYRPS</sequence>
<evidence type="ECO:0000259" key="7">
    <source>
        <dbReference type="Pfam" id="PF22725"/>
    </source>
</evidence>
<reference evidence="8 9" key="1">
    <citation type="submission" date="2023-01" db="EMBL/GenBank/DDBJ databases">
        <title>Analysis of 21 Apiospora genomes using comparative genomics revels a genus with tremendous synthesis potential of carbohydrate active enzymes and secondary metabolites.</title>
        <authorList>
            <person name="Sorensen T."/>
        </authorList>
    </citation>
    <scope>NUCLEOTIDE SEQUENCE [LARGE SCALE GENOMIC DNA]</scope>
    <source>
        <strain evidence="8 9">CBS 33761</strain>
    </source>
</reference>
<comment type="similarity">
    <text evidence="1">Belongs to the Gfo/Idh/MocA family.</text>
</comment>
<accession>A0ABR1RP24</accession>
<evidence type="ECO:0000256" key="4">
    <source>
        <dbReference type="ARBA" id="ARBA00042988"/>
    </source>
</evidence>
<dbReference type="EC" id="1.1.1.179" evidence="3"/>
<dbReference type="PANTHER" id="PTHR22604">
    <property type="entry name" value="OXIDOREDUCTASES"/>
    <property type="match status" value="1"/>
</dbReference>
<feature type="domain" description="GFO/IDH/MocA-like oxidoreductase" evidence="7">
    <location>
        <begin position="168"/>
        <end position="258"/>
    </location>
</feature>
<name>A0ABR1RP24_9PEZI</name>
<evidence type="ECO:0000313" key="8">
    <source>
        <dbReference type="EMBL" id="KAK8016708.1"/>
    </source>
</evidence>
<feature type="domain" description="Gfo/Idh/MocA-like oxidoreductase N-terminal" evidence="6">
    <location>
        <begin position="25"/>
        <end position="132"/>
    </location>
</feature>
<dbReference type="SUPFAM" id="SSF51735">
    <property type="entry name" value="NAD(P)-binding Rossmann-fold domains"/>
    <property type="match status" value="1"/>
</dbReference>
<dbReference type="InterPro" id="IPR050984">
    <property type="entry name" value="Gfo/Idh/MocA_domain"/>
</dbReference>
<dbReference type="Pfam" id="PF01408">
    <property type="entry name" value="GFO_IDH_MocA"/>
    <property type="match status" value="1"/>
</dbReference>
<dbReference type="Proteomes" id="UP001444661">
    <property type="component" value="Unassembled WGS sequence"/>
</dbReference>
<dbReference type="Pfam" id="PF22725">
    <property type="entry name" value="GFO_IDH_MocA_C3"/>
    <property type="match status" value="1"/>
</dbReference>
<evidence type="ECO:0000259" key="6">
    <source>
        <dbReference type="Pfam" id="PF01408"/>
    </source>
</evidence>
<dbReference type="SUPFAM" id="SSF55347">
    <property type="entry name" value="Glyceraldehyde-3-phosphate dehydrogenase-like, C-terminal domain"/>
    <property type="match status" value="1"/>
</dbReference>
<keyword evidence="2" id="KW-0560">Oxidoreductase</keyword>
<dbReference type="Gene3D" id="3.30.360.10">
    <property type="entry name" value="Dihydrodipicolinate Reductase, domain 2"/>
    <property type="match status" value="1"/>
</dbReference>
<comment type="caution">
    <text evidence="8">The sequence shown here is derived from an EMBL/GenBank/DDBJ whole genome shotgun (WGS) entry which is preliminary data.</text>
</comment>
<evidence type="ECO:0000313" key="9">
    <source>
        <dbReference type="Proteomes" id="UP001444661"/>
    </source>
</evidence>
<dbReference type="PANTHER" id="PTHR22604:SF105">
    <property type="entry name" value="TRANS-1,2-DIHYDROBENZENE-1,2-DIOL DEHYDROGENASE"/>
    <property type="match status" value="1"/>
</dbReference>
<evidence type="ECO:0000256" key="2">
    <source>
        <dbReference type="ARBA" id="ARBA00023002"/>
    </source>
</evidence>
<evidence type="ECO:0000256" key="3">
    <source>
        <dbReference type="ARBA" id="ARBA00038984"/>
    </source>
</evidence>
<organism evidence="8 9">
    <name type="scientific">Apiospora rasikravindrae</name>
    <dbReference type="NCBI Taxonomy" id="990691"/>
    <lineage>
        <taxon>Eukaryota</taxon>
        <taxon>Fungi</taxon>
        <taxon>Dikarya</taxon>
        <taxon>Ascomycota</taxon>
        <taxon>Pezizomycotina</taxon>
        <taxon>Sordariomycetes</taxon>
        <taxon>Xylariomycetidae</taxon>
        <taxon>Amphisphaeriales</taxon>
        <taxon>Apiosporaceae</taxon>
        <taxon>Apiospora</taxon>
    </lineage>
</organism>